<organism evidence="2 3">
    <name type="scientific">Nonomuraea antimicrobica</name>
    <dbReference type="NCBI Taxonomy" id="561173"/>
    <lineage>
        <taxon>Bacteria</taxon>
        <taxon>Bacillati</taxon>
        <taxon>Actinomycetota</taxon>
        <taxon>Actinomycetes</taxon>
        <taxon>Streptosporangiales</taxon>
        <taxon>Streptosporangiaceae</taxon>
        <taxon>Nonomuraea</taxon>
    </lineage>
</organism>
<sequence length="295" mass="31074">MTTLERRYRRLLTWYPKDHRALHEEEMLAVLLAASPPGRSRPSVRDAFDLVRGGLAIRLRRIASPGSRRRWSSAVGLATLLAPLTLCGAQVFRTAWYIEPFTFDQALPLVVNALPYALVTLLVWLGRRWAAIACAWAVAAYVVTKLAALPAGTIVLGDVLLVYGTPWIPGGTLLPALPELLCAALLTLAPSYRPGPAGSRRILAGAVGLPVAGVVAGLLPGVAGPVLMAAALGTVAVPVLRSSVGRRTAALLSPFIAVAVTPFWFTEVVSLTAVTVATAALLGGAAWLTRTAKPA</sequence>
<feature type="transmembrane region" description="Helical" evidence="1">
    <location>
        <begin position="71"/>
        <end position="93"/>
    </location>
</feature>
<keyword evidence="1" id="KW-1133">Transmembrane helix</keyword>
<keyword evidence="3" id="KW-1185">Reference proteome</keyword>
<feature type="transmembrane region" description="Helical" evidence="1">
    <location>
        <begin position="167"/>
        <end position="189"/>
    </location>
</feature>
<protein>
    <recommendedName>
        <fullName evidence="4">Integral membrane protein</fullName>
    </recommendedName>
</protein>
<evidence type="ECO:0000313" key="2">
    <source>
        <dbReference type="EMBL" id="GAA3647789.1"/>
    </source>
</evidence>
<gene>
    <name evidence="2" type="ORF">GCM10022224_008220</name>
</gene>
<reference evidence="3" key="1">
    <citation type="journal article" date="2019" name="Int. J. Syst. Evol. Microbiol.">
        <title>The Global Catalogue of Microorganisms (GCM) 10K type strain sequencing project: providing services to taxonomists for standard genome sequencing and annotation.</title>
        <authorList>
            <consortium name="The Broad Institute Genomics Platform"/>
            <consortium name="The Broad Institute Genome Sequencing Center for Infectious Disease"/>
            <person name="Wu L."/>
            <person name="Ma J."/>
        </authorList>
    </citation>
    <scope>NUCLEOTIDE SEQUENCE [LARGE SCALE GENOMIC DNA]</scope>
    <source>
        <strain evidence="3">JCM 16904</strain>
    </source>
</reference>
<feature type="transmembrane region" description="Helical" evidence="1">
    <location>
        <begin position="132"/>
        <end position="155"/>
    </location>
</feature>
<accession>A0ABP7B4I6</accession>
<dbReference type="EMBL" id="BAAAZP010000010">
    <property type="protein sequence ID" value="GAA3647789.1"/>
    <property type="molecule type" value="Genomic_DNA"/>
</dbReference>
<keyword evidence="1" id="KW-0472">Membrane</keyword>
<feature type="transmembrane region" description="Helical" evidence="1">
    <location>
        <begin position="105"/>
        <end position="125"/>
    </location>
</feature>
<keyword evidence="1" id="KW-0812">Transmembrane</keyword>
<feature type="transmembrane region" description="Helical" evidence="1">
    <location>
        <begin position="271"/>
        <end position="289"/>
    </location>
</feature>
<evidence type="ECO:0000313" key="3">
    <source>
        <dbReference type="Proteomes" id="UP001500902"/>
    </source>
</evidence>
<evidence type="ECO:0000256" key="1">
    <source>
        <dbReference type="SAM" id="Phobius"/>
    </source>
</evidence>
<name>A0ABP7B4I6_9ACTN</name>
<feature type="transmembrane region" description="Helical" evidence="1">
    <location>
        <begin position="201"/>
        <end position="219"/>
    </location>
</feature>
<dbReference type="RefSeq" id="WP_344873097.1">
    <property type="nucleotide sequence ID" value="NZ_BAAAZP010000010.1"/>
</dbReference>
<evidence type="ECO:0008006" key="4">
    <source>
        <dbReference type="Google" id="ProtNLM"/>
    </source>
</evidence>
<proteinExistence type="predicted"/>
<dbReference type="Proteomes" id="UP001500902">
    <property type="component" value="Unassembled WGS sequence"/>
</dbReference>
<comment type="caution">
    <text evidence="2">The sequence shown here is derived from an EMBL/GenBank/DDBJ whole genome shotgun (WGS) entry which is preliminary data.</text>
</comment>